<name>A0A3T0D281_9FIRM</name>
<dbReference type="PANTHER" id="PTHR12526">
    <property type="entry name" value="GLYCOSYLTRANSFERASE"/>
    <property type="match status" value="1"/>
</dbReference>
<dbReference type="GO" id="GO:0016757">
    <property type="term" value="F:glycosyltransferase activity"/>
    <property type="evidence" value="ECO:0007669"/>
    <property type="project" value="UniProtKB-KW"/>
</dbReference>
<evidence type="ECO:0000313" key="4">
    <source>
        <dbReference type="EMBL" id="AZT89371.1"/>
    </source>
</evidence>
<keyword evidence="5" id="KW-1185">Reference proteome</keyword>
<gene>
    <name evidence="4" type="ORF">ELD05_00975</name>
</gene>
<dbReference type="Gene3D" id="3.40.50.2000">
    <property type="entry name" value="Glycogen Phosphorylase B"/>
    <property type="match status" value="2"/>
</dbReference>
<evidence type="ECO:0000259" key="3">
    <source>
        <dbReference type="Pfam" id="PF00534"/>
    </source>
</evidence>
<reference evidence="4 5" key="1">
    <citation type="submission" date="2018-12" db="EMBL/GenBank/DDBJ databases">
        <title>Genome sequence from the cellulolytic species, Caldicellulosiruptor changbaiensis.</title>
        <authorList>
            <person name="Blumer-Schuette S.E."/>
            <person name="Mendoza C."/>
        </authorList>
    </citation>
    <scope>NUCLEOTIDE SEQUENCE [LARGE SCALE GENOMIC DNA]</scope>
    <source>
        <strain evidence="4 5">CBS-Z</strain>
    </source>
</reference>
<dbReference type="SUPFAM" id="SSF53756">
    <property type="entry name" value="UDP-Glycosyltransferase/glycogen phosphorylase"/>
    <property type="match status" value="1"/>
</dbReference>
<dbReference type="InterPro" id="IPR001296">
    <property type="entry name" value="Glyco_trans_1"/>
</dbReference>
<dbReference type="PANTHER" id="PTHR12526:SF629">
    <property type="entry name" value="TEICHURONIC ACID BIOSYNTHESIS GLYCOSYLTRANSFERASE TUAH-RELATED"/>
    <property type="match status" value="1"/>
</dbReference>
<evidence type="ECO:0000256" key="1">
    <source>
        <dbReference type="ARBA" id="ARBA00022676"/>
    </source>
</evidence>
<dbReference type="RefSeq" id="WP_127351001.1">
    <property type="nucleotide sequence ID" value="NZ_CP034791.1"/>
</dbReference>
<evidence type="ECO:0000256" key="2">
    <source>
        <dbReference type="ARBA" id="ARBA00022679"/>
    </source>
</evidence>
<dbReference type="Pfam" id="PF00534">
    <property type="entry name" value="Glycos_transf_1"/>
    <property type="match status" value="1"/>
</dbReference>
<sequence length="425" mass="49120">MNLILLTIGYPHPKRDVFVGNEIDFLCKAFDTIYILPVQAGKILPKKLKNGDKYKPHEKVKVWDVEYTIKDVLFISPRLIGLAIKEAFKAVFQKSTIRYKILYLWMIFRWIFLTSITLKNLSKLFEKEGIDPKDTVLYSYWFHFLAFAISLFKKPVALKISRAHGSDLYRELYPQPCKEFIINRIDKVFTCSKMGADYINKKYNTDKAVVSYLGTFNDYEINLNKKRSKPFKIVSCARVVSVKRVEKIIDGLEKITDYEISWIHIGDGDLFGNIKNYADEKLSKKENISYNFLGFMPNDRITELYAKENFNLFVNTSSSEGLPVSIMEAMSFGIPVVATDVGGVREIVKDGSNGYLLEKDFSADRLSSLIKRFIEMPEIEYQRFCIEARKTWEEKFNAQKAYEEFVNTVIKLAQSKKGAGLKHGK</sequence>
<keyword evidence="2 4" id="KW-0808">Transferase</keyword>
<keyword evidence="1" id="KW-0328">Glycosyltransferase</keyword>
<dbReference type="EMBL" id="CP034791">
    <property type="protein sequence ID" value="AZT89371.1"/>
    <property type="molecule type" value="Genomic_DNA"/>
</dbReference>
<feature type="domain" description="Glycosyl transferase family 1" evidence="3">
    <location>
        <begin position="224"/>
        <end position="389"/>
    </location>
</feature>
<protein>
    <submittedName>
        <fullName evidence="4">Glycosyltransferase</fullName>
    </submittedName>
</protein>
<dbReference type="AlphaFoldDB" id="A0A3T0D281"/>
<evidence type="ECO:0000313" key="5">
    <source>
        <dbReference type="Proteomes" id="UP000282930"/>
    </source>
</evidence>
<dbReference type="KEGG" id="ccha:ELD05_00975"/>
<dbReference type="Proteomes" id="UP000282930">
    <property type="component" value="Chromosome"/>
</dbReference>
<accession>A0A3T0D281</accession>
<proteinExistence type="predicted"/>
<organism evidence="4 5">
    <name type="scientific">Caldicellulosiruptor changbaiensis</name>
    <dbReference type="NCBI Taxonomy" id="1222016"/>
    <lineage>
        <taxon>Bacteria</taxon>
        <taxon>Bacillati</taxon>
        <taxon>Bacillota</taxon>
        <taxon>Bacillota incertae sedis</taxon>
        <taxon>Caldicellulosiruptorales</taxon>
        <taxon>Caldicellulosiruptoraceae</taxon>
        <taxon>Caldicellulosiruptor</taxon>
    </lineage>
</organism>